<feature type="transmembrane region" description="Helical" evidence="1">
    <location>
        <begin position="6"/>
        <end position="29"/>
    </location>
</feature>
<gene>
    <name evidence="2" type="ordered locus">SARI_04001</name>
</gene>
<accession>A9MLH5</accession>
<keyword evidence="1" id="KW-0812">Transmembrane</keyword>
<evidence type="ECO:0000313" key="3">
    <source>
        <dbReference type="Proteomes" id="UP000002084"/>
    </source>
</evidence>
<keyword evidence="1" id="KW-0472">Membrane</keyword>
<protein>
    <submittedName>
        <fullName evidence="2">Uncharacterized protein</fullName>
    </submittedName>
</protein>
<keyword evidence="1" id="KW-1133">Transmembrane helix</keyword>
<dbReference type="KEGG" id="ses:SARI_04001"/>
<evidence type="ECO:0000256" key="1">
    <source>
        <dbReference type="SAM" id="Phobius"/>
    </source>
</evidence>
<proteinExistence type="predicted"/>
<dbReference type="EMBL" id="CP000880">
    <property type="protein sequence ID" value="ABX23794.1"/>
    <property type="molecule type" value="Genomic_DNA"/>
</dbReference>
<keyword evidence="3" id="KW-1185">Reference proteome</keyword>
<dbReference type="HOGENOM" id="CLU_216259_0_0_6"/>
<reference evidence="2 3" key="1">
    <citation type="submission" date="2007-11" db="EMBL/GenBank/DDBJ databases">
        <authorList>
            <consortium name="The Salmonella enterica serovar Arizonae Genome Sequencing Project"/>
            <person name="McClelland M."/>
            <person name="Sanderson E.K."/>
            <person name="Porwollik S."/>
            <person name="Spieth J."/>
            <person name="Clifton W.S."/>
            <person name="Fulton R."/>
            <person name="Chunyan W."/>
            <person name="Wollam A."/>
            <person name="Shah N."/>
            <person name="Pepin K."/>
            <person name="Bhonagiri V."/>
            <person name="Nash W."/>
            <person name="Johnson M."/>
            <person name="Thiruvilangam P."/>
            <person name="Wilson R."/>
        </authorList>
    </citation>
    <scope>NUCLEOTIDE SEQUENCE [LARGE SCALE GENOMIC DNA]</scope>
    <source>
        <strain evidence="3">ATCC BAA-731 / CDC346-86 / RSK2980</strain>
    </source>
</reference>
<name>A9MLH5_SALAR</name>
<dbReference type="AlphaFoldDB" id="A9MLH5"/>
<evidence type="ECO:0000313" key="2">
    <source>
        <dbReference type="EMBL" id="ABX23794.1"/>
    </source>
</evidence>
<organism evidence="2 3">
    <name type="scientific">Salmonella arizonae (strain ATCC BAA-731 / CDC346-86 / RSK2980)</name>
    <dbReference type="NCBI Taxonomy" id="41514"/>
    <lineage>
        <taxon>Bacteria</taxon>
        <taxon>Pseudomonadati</taxon>
        <taxon>Pseudomonadota</taxon>
        <taxon>Gammaproteobacteria</taxon>
        <taxon>Enterobacterales</taxon>
        <taxon>Enterobacteriaceae</taxon>
        <taxon>Salmonella</taxon>
    </lineage>
</organism>
<sequence>MLTYSIAFAAVCVSHFLRYWLPYLAFFAVRFNVHGINHSYIRHILKIFAFTT</sequence>
<dbReference type="Proteomes" id="UP000002084">
    <property type="component" value="Chromosome"/>
</dbReference>